<dbReference type="AlphaFoldDB" id="A0A0G0SDV9"/>
<comment type="caution">
    <text evidence="1">The sequence shown here is derived from an EMBL/GenBank/DDBJ whole genome shotgun (WGS) entry which is preliminary data.</text>
</comment>
<name>A0A0G0SDV9_9BACT</name>
<proteinExistence type="predicted"/>
<evidence type="ECO:0000313" key="1">
    <source>
        <dbReference type="EMBL" id="KKR23857.1"/>
    </source>
</evidence>
<dbReference type="Proteomes" id="UP000034764">
    <property type="component" value="Unassembled WGS sequence"/>
</dbReference>
<dbReference type="EMBL" id="LBXD01000005">
    <property type="protein sequence ID" value="KKR23857.1"/>
    <property type="molecule type" value="Genomic_DNA"/>
</dbReference>
<organism evidence="1 2">
    <name type="scientific">Candidatus Yanofskybacteria bacterium GW2011_GWD2_39_48</name>
    <dbReference type="NCBI Taxonomy" id="1619031"/>
    <lineage>
        <taxon>Bacteria</taxon>
        <taxon>Candidatus Yanofskyibacteriota</taxon>
    </lineage>
</organism>
<reference evidence="1 2" key="1">
    <citation type="journal article" date="2015" name="Nature">
        <title>rRNA introns, odd ribosomes, and small enigmatic genomes across a large radiation of phyla.</title>
        <authorList>
            <person name="Brown C.T."/>
            <person name="Hug L.A."/>
            <person name="Thomas B.C."/>
            <person name="Sharon I."/>
            <person name="Castelle C.J."/>
            <person name="Singh A."/>
            <person name="Wilkins M.J."/>
            <person name="Williams K.H."/>
            <person name="Banfield J.F."/>
        </authorList>
    </citation>
    <scope>NUCLEOTIDE SEQUENCE [LARGE SCALE GENOMIC DNA]</scope>
</reference>
<gene>
    <name evidence="1" type="ORF">UT53_C0005G0003</name>
</gene>
<evidence type="ECO:0000313" key="2">
    <source>
        <dbReference type="Proteomes" id="UP000034764"/>
    </source>
</evidence>
<protein>
    <submittedName>
        <fullName evidence="1">Uncharacterized protein</fullName>
    </submittedName>
</protein>
<accession>A0A0G0SDV9</accession>
<sequence length="158" mass="17961">MPESRSFPESLNREFLEDLDGLVGSMVMIKFSLALSRDSRDSGDFEKELRRARKFLIIITPRDVFHVENIMGALNGHKIARRVSRLFEPGSSSAEDEAERLKAYRLRHKACLATVNKVIAGVSVLPQEVEEAEKFFDDVREVFDGIHLLQAQRAAEDE</sequence>